<proteinExistence type="predicted"/>
<keyword evidence="2" id="KW-1185">Reference proteome</keyword>
<evidence type="ECO:0000313" key="2">
    <source>
        <dbReference type="Proteomes" id="UP000799754"/>
    </source>
</evidence>
<sequence length="190" mass="21659">MRLYCETYMLKEGFTWLITSTVLKRVYYWNLLQKDTQAGSCPLKNFTYTAARVPEDIRRTTETLFETIEGLRHITLGATEGDLPILRSLERTGKSLKYLELYAAVHDRVYSASELKQLVSSCQRLTRLRLSLGDFSSVIDSMGILEPCNLSDSDSLEESIAVLAQHPTLESPELASHPLLRGYHTILERR</sequence>
<comment type="caution">
    <text evidence="1">The sequence shown here is derived from an EMBL/GenBank/DDBJ whole genome shotgun (WGS) entry which is preliminary data.</text>
</comment>
<accession>A0ACB6SIK6</accession>
<organism evidence="1 2">
    <name type="scientific">Macroventuria anomochaeta</name>
    <dbReference type="NCBI Taxonomy" id="301207"/>
    <lineage>
        <taxon>Eukaryota</taxon>
        <taxon>Fungi</taxon>
        <taxon>Dikarya</taxon>
        <taxon>Ascomycota</taxon>
        <taxon>Pezizomycotina</taxon>
        <taxon>Dothideomycetes</taxon>
        <taxon>Pleosporomycetidae</taxon>
        <taxon>Pleosporales</taxon>
        <taxon>Pleosporineae</taxon>
        <taxon>Didymellaceae</taxon>
        <taxon>Macroventuria</taxon>
    </lineage>
</organism>
<protein>
    <submittedName>
        <fullName evidence="1">Uncharacterized protein</fullName>
    </submittedName>
</protein>
<evidence type="ECO:0000313" key="1">
    <source>
        <dbReference type="EMBL" id="KAF2633218.1"/>
    </source>
</evidence>
<gene>
    <name evidence="1" type="ORF">BU25DRAFT_464148</name>
</gene>
<dbReference type="Proteomes" id="UP000799754">
    <property type="component" value="Unassembled WGS sequence"/>
</dbReference>
<dbReference type="EMBL" id="MU006701">
    <property type="protein sequence ID" value="KAF2633218.1"/>
    <property type="molecule type" value="Genomic_DNA"/>
</dbReference>
<reference evidence="1" key="1">
    <citation type="journal article" date="2020" name="Stud. Mycol.">
        <title>101 Dothideomycetes genomes: a test case for predicting lifestyles and emergence of pathogens.</title>
        <authorList>
            <person name="Haridas S."/>
            <person name="Albert R."/>
            <person name="Binder M."/>
            <person name="Bloem J."/>
            <person name="Labutti K."/>
            <person name="Salamov A."/>
            <person name="Andreopoulos B."/>
            <person name="Baker S."/>
            <person name="Barry K."/>
            <person name="Bills G."/>
            <person name="Bluhm B."/>
            <person name="Cannon C."/>
            <person name="Castanera R."/>
            <person name="Culley D."/>
            <person name="Daum C."/>
            <person name="Ezra D."/>
            <person name="Gonzalez J."/>
            <person name="Henrissat B."/>
            <person name="Kuo A."/>
            <person name="Liang C."/>
            <person name="Lipzen A."/>
            <person name="Lutzoni F."/>
            <person name="Magnuson J."/>
            <person name="Mondo S."/>
            <person name="Nolan M."/>
            <person name="Ohm R."/>
            <person name="Pangilinan J."/>
            <person name="Park H.-J."/>
            <person name="Ramirez L."/>
            <person name="Alfaro M."/>
            <person name="Sun H."/>
            <person name="Tritt A."/>
            <person name="Yoshinaga Y."/>
            <person name="Zwiers L.-H."/>
            <person name="Turgeon B."/>
            <person name="Goodwin S."/>
            <person name="Spatafora J."/>
            <person name="Crous P."/>
            <person name="Grigoriev I."/>
        </authorList>
    </citation>
    <scope>NUCLEOTIDE SEQUENCE</scope>
    <source>
        <strain evidence="1">CBS 525.71</strain>
    </source>
</reference>
<name>A0ACB6SIK6_9PLEO</name>